<dbReference type="AlphaFoldDB" id="A0A7M7L3Y7"/>
<dbReference type="PANTHER" id="PTHR12840">
    <property type="entry name" value="NADH-UBIQUINONE OXIDOREDUCTASE ASHI SUBUNIT"/>
    <property type="match status" value="1"/>
</dbReference>
<dbReference type="KEGG" id="vde:111253893"/>
<evidence type="ECO:0008006" key="3">
    <source>
        <dbReference type="Google" id="ProtNLM"/>
    </source>
</evidence>
<dbReference type="InParanoid" id="A0A7M7L3Y7"/>
<dbReference type="Pfam" id="PF05821">
    <property type="entry name" value="NDUF_B8"/>
    <property type="match status" value="1"/>
</dbReference>
<dbReference type="GO" id="GO:0005739">
    <property type="term" value="C:mitochondrion"/>
    <property type="evidence" value="ECO:0007669"/>
    <property type="project" value="InterPro"/>
</dbReference>
<dbReference type="OrthoDB" id="2014058at2759"/>
<evidence type="ECO:0000313" key="1">
    <source>
        <dbReference type="EnsemblMetazoa" id="XP_022669814"/>
    </source>
</evidence>
<reference evidence="1" key="1">
    <citation type="submission" date="2021-01" db="UniProtKB">
        <authorList>
            <consortium name="EnsemblMetazoa"/>
        </authorList>
    </citation>
    <scope>IDENTIFICATION</scope>
</reference>
<dbReference type="PANTHER" id="PTHR12840:SF1">
    <property type="entry name" value="NADH DEHYDROGENASE [UBIQUINONE] 1 BETA SUBCOMPLEX SUBUNIT 8, MITOCHONDRIAL"/>
    <property type="match status" value="1"/>
</dbReference>
<name>A0A7M7L3Y7_VARDE</name>
<protein>
    <recommendedName>
        <fullName evidence="3">NADH dehydrogenase [ubiquinone] 1 beta subcomplex subunit 8, mitochondrial</fullName>
    </recommendedName>
</protein>
<evidence type="ECO:0000313" key="2">
    <source>
        <dbReference type="Proteomes" id="UP000594260"/>
    </source>
</evidence>
<dbReference type="GeneID" id="111253893"/>
<keyword evidence="2" id="KW-1185">Reference proteome</keyword>
<dbReference type="CTD" id="31604"/>
<accession>A0A7M7L3Y7</accession>
<dbReference type="Proteomes" id="UP000594260">
    <property type="component" value="Unplaced"/>
</dbReference>
<dbReference type="FunCoup" id="A0A7M7L3Y7">
    <property type="interactions" value="679"/>
</dbReference>
<dbReference type="OMA" id="RNHWNYQ"/>
<dbReference type="InterPro" id="IPR008699">
    <property type="entry name" value="NDUFB8"/>
</dbReference>
<sequence>MAFAGARNFLVKALPAKGAVANFHTGQFCAAVLTNRDWKPGPYPKTEAERRAAAKKYNMIYEDYKPYPENHDDTMGDYPMLPALGLESKNPYAAYDFPAYRRNYGEPIMHDFDMYTRERWNVTERHHVTLIRQLFAFLGVVGAVAGYHALSEYYSFYCELSPVPITKQYPREGVVHYTFEPAD</sequence>
<dbReference type="EnsemblMetazoa" id="XM_022814079">
    <property type="protein sequence ID" value="XP_022669814"/>
    <property type="gene ID" value="LOC111253893"/>
</dbReference>
<proteinExistence type="predicted"/>
<organism evidence="1 2">
    <name type="scientific">Varroa destructor</name>
    <name type="common">Honeybee mite</name>
    <dbReference type="NCBI Taxonomy" id="109461"/>
    <lineage>
        <taxon>Eukaryota</taxon>
        <taxon>Metazoa</taxon>
        <taxon>Ecdysozoa</taxon>
        <taxon>Arthropoda</taxon>
        <taxon>Chelicerata</taxon>
        <taxon>Arachnida</taxon>
        <taxon>Acari</taxon>
        <taxon>Parasitiformes</taxon>
        <taxon>Mesostigmata</taxon>
        <taxon>Gamasina</taxon>
        <taxon>Dermanyssoidea</taxon>
        <taxon>Varroidae</taxon>
        <taxon>Varroa</taxon>
    </lineage>
</organism>
<dbReference type="RefSeq" id="XP_022669814.1">
    <property type="nucleotide sequence ID" value="XM_022814079.1"/>
</dbReference>